<accession>A0ACB8TT01</accession>
<dbReference type="EMBL" id="MU274935">
    <property type="protein sequence ID" value="KAI0085110.1"/>
    <property type="molecule type" value="Genomic_DNA"/>
</dbReference>
<gene>
    <name evidence="1" type="ORF">BDY19DRAFT_465953</name>
</gene>
<evidence type="ECO:0000313" key="2">
    <source>
        <dbReference type="Proteomes" id="UP001055072"/>
    </source>
</evidence>
<reference evidence="1" key="1">
    <citation type="journal article" date="2021" name="Environ. Microbiol.">
        <title>Gene family expansions and transcriptome signatures uncover fungal adaptations to wood decay.</title>
        <authorList>
            <person name="Hage H."/>
            <person name="Miyauchi S."/>
            <person name="Viragh M."/>
            <person name="Drula E."/>
            <person name="Min B."/>
            <person name="Chaduli D."/>
            <person name="Navarro D."/>
            <person name="Favel A."/>
            <person name="Norest M."/>
            <person name="Lesage-Meessen L."/>
            <person name="Balint B."/>
            <person name="Merenyi Z."/>
            <person name="de Eugenio L."/>
            <person name="Morin E."/>
            <person name="Martinez A.T."/>
            <person name="Baldrian P."/>
            <person name="Stursova M."/>
            <person name="Martinez M.J."/>
            <person name="Novotny C."/>
            <person name="Magnuson J.K."/>
            <person name="Spatafora J.W."/>
            <person name="Maurice S."/>
            <person name="Pangilinan J."/>
            <person name="Andreopoulos W."/>
            <person name="LaButti K."/>
            <person name="Hundley H."/>
            <person name="Na H."/>
            <person name="Kuo A."/>
            <person name="Barry K."/>
            <person name="Lipzen A."/>
            <person name="Henrissat B."/>
            <person name="Riley R."/>
            <person name="Ahrendt S."/>
            <person name="Nagy L.G."/>
            <person name="Grigoriev I.V."/>
            <person name="Martin F."/>
            <person name="Rosso M.N."/>
        </authorList>
    </citation>
    <scope>NUCLEOTIDE SEQUENCE</scope>
    <source>
        <strain evidence="1">CBS 384.51</strain>
    </source>
</reference>
<protein>
    <submittedName>
        <fullName evidence="1">Uncharacterized protein</fullName>
    </submittedName>
</protein>
<dbReference type="Proteomes" id="UP001055072">
    <property type="component" value="Unassembled WGS sequence"/>
</dbReference>
<comment type="caution">
    <text evidence="1">The sequence shown here is derived from an EMBL/GenBank/DDBJ whole genome shotgun (WGS) entry which is preliminary data.</text>
</comment>
<name>A0ACB8TT01_9APHY</name>
<proteinExistence type="predicted"/>
<evidence type="ECO:0000313" key="1">
    <source>
        <dbReference type="EMBL" id="KAI0085110.1"/>
    </source>
</evidence>
<sequence length="378" mass="42266">MASWLRSLSQLRSLRAQITLHPSLFTALSELPLLDRLELNSIEDTGKYPHTIPDTKSSLLLPSCFPSLWRLSIEGRSSTFIPHVMLLQTLGHSRSLILICLGVQIASYGPAELTALFEALSHISSVESLDLNISAPDSSERTAGEELALTGKLWSFLLPLHHLRRLDLNVNFPITIEDQDLHSAAIAWPHLRKIELSPINLTQGNFLRRPRITLVGVQALYNRCAYLNKISICINSSLPTVRRDNSGRSVQVLDLPAPNNAWRMRKNTEKWLTLGIILKSPLPWWEMSSHHSDVVAQTFALATRFMMPHINCFGANDDQESYSSWTEGVARYWGGGQSMNQSDIRALLDQLWPTARSYINGASYDSDDDAPDDGNSGD</sequence>
<organism evidence="1 2">
    <name type="scientific">Irpex rosettiformis</name>
    <dbReference type="NCBI Taxonomy" id="378272"/>
    <lineage>
        <taxon>Eukaryota</taxon>
        <taxon>Fungi</taxon>
        <taxon>Dikarya</taxon>
        <taxon>Basidiomycota</taxon>
        <taxon>Agaricomycotina</taxon>
        <taxon>Agaricomycetes</taxon>
        <taxon>Polyporales</taxon>
        <taxon>Irpicaceae</taxon>
        <taxon>Irpex</taxon>
    </lineage>
</organism>
<keyword evidence="2" id="KW-1185">Reference proteome</keyword>